<dbReference type="InterPro" id="IPR008912">
    <property type="entry name" value="Uncharacterised_CoxE"/>
</dbReference>
<name>A0A1M5Z1A7_9FIRM</name>
<dbReference type="RefSeq" id="WP_073030380.1">
    <property type="nucleotide sequence ID" value="NZ_FQXJ01000009.1"/>
</dbReference>
<protein>
    <recommendedName>
        <fullName evidence="4">VWA domain containing CoxE-like protein</fullName>
    </recommendedName>
</protein>
<keyword evidence="3" id="KW-1185">Reference proteome</keyword>
<proteinExistence type="predicted"/>
<evidence type="ECO:0000313" key="2">
    <source>
        <dbReference type="EMBL" id="SHI17970.1"/>
    </source>
</evidence>
<feature type="compositionally biased region" description="Basic and acidic residues" evidence="1">
    <location>
        <begin position="122"/>
        <end position="131"/>
    </location>
</feature>
<evidence type="ECO:0008006" key="4">
    <source>
        <dbReference type="Google" id="ProtNLM"/>
    </source>
</evidence>
<dbReference type="Proteomes" id="UP000183954">
    <property type="component" value="Unassembled WGS sequence"/>
</dbReference>
<dbReference type="PANTHER" id="PTHR39338:SF7">
    <property type="entry name" value="BLL6692 PROTEIN"/>
    <property type="match status" value="1"/>
</dbReference>
<dbReference type="EMBL" id="FQXJ01000009">
    <property type="protein sequence ID" value="SHI17970.1"/>
    <property type="molecule type" value="Genomic_DNA"/>
</dbReference>
<feature type="region of interest" description="Disordered" evidence="1">
    <location>
        <begin position="122"/>
        <end position="147"/>
    </location>
</feature>
<dbReference type="PANTHER" id="PTHR39338">
    <property type="entry name" value="BLL5662 PROTEIN-RELATED"/>
    <property type="match status" value="1"/>
</dbReference>
<gene>
    <name evidence="2" type="ORF">SAMN02746098_02845</name>
</gene>
<dbReference type="OrthoDB" id="9764216at2"/>
<evidence type="ECO:0000256" key="1">
    <source>
        <dbReference type="SAM" id="MobiDB-lite"/>
    </source>
</evidence>
<dbReference type="Pfam" id="PF05762">
    <property type="entry name" value="VWA_CoxE"/>
    <property type="match status" value="1"/>
</dbReference>
<reference evidence="3" key="1">
    <citation type="submission" date="2016-11" db="EMBL/GenBank/DDBJ databases">
        <authorList>
            <person name="Varghese N."/>
            <person name="Submissions S."/>
        </authorList>
    </citation>
    <scope>NUCLEOTIDE SEQUENCE [LARGE SCALE GENOMIC DNA]</scope>
    <source>
        <strain evidence="3">DSM 15449</strain>
    </source>
</reference>
<organism evidence="2 3">
    <name type="scientific">Desulfosporosinus lacus DSM 15449</name>
    <dbReference type="NCBI Taxonomy" id="1121420"/>
    <lineage>
        <taxon>Bacteria</taxon>
        <taxon>Bacillati</taxon>
        <taxon>Bacillota</taxon>
        <taxon>Clostridia</taxon>
        <taxon>Eubacteriales</taxon>
        <taxon>Desulfitobacteriaceae</taxon>
        <taxon>Desulfosporosinus</taxon>
    </lineage>
</organism>
<accession>A0A1M5Z1A7</accession>
<sequence>MYTNFFYQLRREGVPVSITEWMTLMEALNGGLAGSSLSGFYYLARAVLVKSESHFDQYDLAFQNYFRGIETPAQLLDQVSKWMENPLPPKMFSEEERNELLNKLGLPDWESLKSALDERLRTQDGPHHGGDKWVGTGGTSPFGHSGFHPGGVRIGGESYGQSAVKVAAERNYREYRSDKTLGVRQFEVALRKLRQFSTRLDGAKDQLDLDDTIDKTCKNAGKLKLVWTRPRKNTVKLVVLMDTGGSMAPYAKICSQLFSAVHKSSHFKDLKFFYFHNCFYDQLYLDATCSPRRAVKTVDTMHLLSKDYKVIIIGDAAMAPSELTMIDGNIFWDLGNEEPGYTWLERLAKTFPYNVWLNPIPEKYWERVHGYHTIKMVQSVFPMYELTLEGLDQAIKKLMVRK</sequence>
<dbReference type="AlphaFoldDB" id="A0A1M5Z1A7"/>
<evidence type="ECO:0000313" key="3">
    <source>
        <dbReference type="Proteomes" id="UP000183954"/>
    </source>
</evidence>
<dbReference type="STRING" id="1121420.SAMN02746098_02845"/>